<sequence>AAAAAQDEWADTDAGTRGGYLREVAKHLDDREEELTETLVREEGKTRTEASGEVGRAIDIFYYYAERAMDYNGENKNPTSGNQNLYYVREPMGVAGLVTPWNYPIAIPSWKMAPALATGNTVAIKPAQATPNTVRMLFEAFDEADLPDGVANFVTGSGSEVGEAIVTHDEVDCVSFTGSRQVGDTIYEQATDDHKRIQTELGSKNPTLVMPSADVAEAASTVGGAAFGVT</sequence>
<dbReference type="InterPro" id="IPR016163">
    <property type="entry name" value="Ald_DH_C"/>
</dbReference>
<dbReference type="Proteomes" id="UP001596328">
    <property type="component" value="Unassembled WGS sequence"/>
</dbReference>
<evidence type="ECO:0000256" key="1">
    <source>
        <dbReference type="ARBA" id="ARBA00009986"/>
    </source>
</evidence>
<feature type="non-terminal residue" evidence="5">
    <location>
        <position position="230"/>
    </location>
</feature>
<dbReference type="InterPro" id="IPR015590">
    <property type="entry name" value="Aldehyde_DH_dom"/>
</dbReference>
<proteinExistence type="inferred from homology"/>
<evidence type="ECO:0000256" key="2">
    <source>
        <dbReference type="ARBA" id="ARBA00011881"/>
    </source>
</evidence>
<comment type="similarity">
    <text evidence="1">Belongs to the aldehyde dehydrogenase family.</text>
</comment>
<evidence type="ECO:0000313" key="5">
    <source>
        <dbReference type="EMBL" id="MFC6726614.1"/>
    </source>
</evidence>
<keyword evidence="6" id="KW-1185">Reference proteome</keyword>
<reference evidence="5 6" key="1">
    <citation type="journal article" date="2019" name="Int. J. Syst. Evol. Microbiol.">
        <title>The Global Catalogue of Microorganisms (GCM) 10K type strain sequencing project: providing services to taxonomists for standard genome sequencing and annotation.</title>
        <authorList>
            <consortium name="The Broad Institute Genomics Platform"/>
            <consortium name="The Broad Institute Genome Sequencing Center for Infectious Disease"/>
            <person name="Wu L."/>
            <person name="Ma J."/>
        </authorList>
    </citation>
    <scope>NUCLEOTIDE SEQUENCE [LARGE SCALE GENOMIC DNA]</scope>
    <source>
        <strain evidence="5 6">NBRC 111368</strain>
    </source>
</reference>
<comment type="subunit">
    <text evidence="2">Homotetramer.</text>
</comment>
<dbReference type="InterPro" id="IPR016161">
    <property type="entry name" value="Ald_DH/histidinol_DH"/>
</dbReference>
<evidence type="ECO:0000313" key="6">
    <source>
        <dbReference type="Proteomes" id="UP001596328"/>
    </source>
</evidence>
<evidence type="ECO:0000259" key="4">
    <source>
        <dbReference type="Pfam" id="PF00171"/>
    </source>
</evidence>
<comment type="caution">
    <text evidence="5">The sequence shown here is derived from an EMBL/GenBank/DDBJ whole genome shotgun (WGS) entry which is preliminary data.</text>
</comment>
<protein>
    <submittedName>
        <fullName evidence="5">Aldehyde dehydrogenase family protein</fullName>
    </submittedName>
</protein>
<dbReference type="PANTHER" id="PTHR11699">
    <property type="entry name" value="ALDEHYDE DEHYDROGENASE-RELATED"/>
    <property type="match status" value="1"/>
</dbReference>
<accession>A0ABD5S4I0</accession>
<gene>
    <name evidence="5" type="ORF">ACFQE1_20040</name>
</gene>
<dbReference type="Pfam" id="PF00171">
    <property type="entry name" value="Aldedh"/>
    <property type="match status" value="1"/>
</dbReference>
<keyword evidence="3" id="KW-0560">Oxidoreductase</keyword>
<dbReference type="AlphaFoldDB" id="A0ABD5S4I0"/>
<dbReference type="EMBL" id="JBHSWU010001258">
    <property type="protein sequence ID" value="MFC6726614.1"/>
    <property type="molecule type" value="Genomic_DNA"/>
</dbReference>
<feature type="non-terminal residue" evidence="5">
    <location>
        <position position="1"/>
    </location>
</feature>
<dbReference type="InterPro" id="IPR016162">
    <property type="entry name" value="Ald_DH_N"/>
</dbReference>
<feature type="domain" description="Aldehyde dehydrogenase" evidence="4">
    <location>
        <begin position="1"/>
        <end position="228"/>
    </location>
</feature>
<dbReference type="FunFam" id="3.40.605.10:FF:000007">
    <property type="entry name" value="NAD/NADP-dependent betaine aldehyde dehydrogenase"/>
    <property type="match status" value="1"/>
</dbReference>
<dbReference type="Gene3D" id="3.40.309.10">
    <property type="entry name" value="Aldehyde Dehydrogenase, Chain A, domain 2"/>
    <property type="match status" value="1"/>
</dbReference>
<name>A0ABD5S4I0_9EURY</name>
<dbReference type="GO" id="GO:0016491">
    <property type="term" value="F:oxidoreductase activity"/>
    <property type="evidence" value="ECO:0007669"/>
    <property type="project" value="UniProtKB-KW"/>
</dbReference>
<dbReference type="Gene3D" id="3.40.605.10">
    <property type="entry name" value="Aldehyde Dehydrogenase, Chain A, domain 1"/>
    <property type="match status" value="1"/>
</dbReference>
<dbReference type="SUPFAM" id="SSF53720">
    <property type="entry name" value="ALDH-like"/>
    <property type="match status" value="1"/>
</dbReference>
<evidence type="ECO:0000256" key="3">
    <source>
        <dbReference type="ARBA" id="ARBA00023002"/>
    </source>
</evidence>
<organism evidence="5 6">
    <name type="scientific">Halobium palmae</name>
    <dbReference type="NCBI Taxonomy" id="1776492"/>
    <lineage>
        <taxon>Archaea</taxon>
        <taxon>Methanobacteriati</taxon>
        <taxon>Methanobacteriota</taxon>
        <taxon>Stenosarchaea group</taxon>
        <taxon>Halobacteria</taxon>
        <taxon>Halobacteriales</taxon>
        <taxon>Haloferacaceae</taxon>
        <taxon>Halobium</taxon>
    </lineage>
</organism>